<keyword evidence="6" id="KW-1015">Disulfide bond</keyword>
<dbReference type="GO" id="GO:0045087">
    <property type="term" value="P:innate immune response"/>
    <property type="evidence" value="ECO:0007669"/>
    <property type="project" value="UniProtKB-KW"/>
</dbReference>
<reference evidence="10" key="2">
    <citation type="submission" date="2020-05" db="UniProtKB">
        <authorList>
            <consortium name="EnsemblMetazoa"/>
        </authorList>
    </citation>
    <scope>IDENTIFICATION</scope>
    <source>
        <strain evidence="10">CM1001059</strain>
    </source>
</reference>
<evidence type="ECO:0000256" key="3">
    <source>
        <dbReference type="ARBA" id="ARBA00022588"/>
    </source>
</evidence>
<evidence type="ECO:0000256" key="4">
    <source>
        <dbReference type="ARBA" id="ARBA00022729"/>
    </source>
</evidence>
<name>A0A182TP45_9DIPT</name>
<evidence type="ECO:0000256" key="8">
    <source>
        <dbReference type="ARBA" id="ARBA00024195"/>
    </source>
</evidence>
<dbReference type="InterPro" id="IPR051487">
    <property type="entry name" value="Ser/Thr_Proteases_Immune/Dev"/>
</dbReference>
<dbReference type="InterPro" id="IPR018114">
    <property type="entry name" value="TRYPSIN_HIS"/>
</dbReference>
<comment type="similarity">
    <text evidence="8">Belongs to the peptidase S1 family. CLIP subfamily.</text>
</comment>
<evidence type="ECO:0000313" key="11">
    <source>
        <dbReference type="Proteomes" id="UP000075902"/>
    </source>
</evidence>
<dbReference type="SUPFAM" id="SSF50494">
    <property type="entry name" value="Trypsin-like serine proteases"/>
    <property type="match status" value="1"/>
</dbReference>
<keyword evidence="7" id="KW-0325">Glycoprotein</keyword>
<dbReference type="FunFam" id="2.40.10.10:FF:000028">
    <property type="entry name" value="Serine protease easter"/>
    <property type="match status" value="1"/>
</dbReference>
<evidence type="ECO:0000256" key="5">
    <source>
        <dbReference type="ARBA" id="ARBA00022859"/>
    </source>
</evidence>
<keyword evidence="11" id="KW-1185">Reference proteome</keyword>
<dbReference type="Pfam" id="PF00089">
    <property type="entry name" value="Trypsin"/>
    <property type="match status" value="1"/>
</dbReference>
<keyword evidence="3" id="KW-0399">Innate immunity</keyword>
<dbReference type="GO" id="GO:0004252">
    <property type="term" value="F:serine-type endopeptidase activity"/>
    <property type="evidence" value="ECO:0007669"/>
    <property type="project" value="InterPro"/>
</dbReference>
<dbReference type="GO" id="GO:0006508">
    <property type="term" value="P:proteolysis"/>
    <property type="evidence" value="ECO:0007669"/>
    <property type="project" value="InterPro"/>
</dbReference>
<keyword evidence="2" id="KW-0964">Secreted</keyword>
<dbReference type="InterPro" id="IPR009003">
    <property type="entry name" value="Peptidase_S1_PA"/>
</dbReference>
<dbReference type="SMART" id="SM00020">
    <property type="entry name" value="Tryp_SPc"/>
    <property type="match status" value="1"/>
</dbReference>
<dbReference type="InterPro" id="IPR001254">
    <property type="entry name" value="Trypsin_dom"/>
</dbReference>
<keyword evidence="5" id="KW-0391">Immunity</keyword>
<proteinExistence type="inferred from homology"/>
<organism evidence="10 11">
    <name type="scientific">Anopheles melas</name>
    <dbReference type="NCBI Taxonomy" id="34690"/>
    <lineage>
        <taxon>Eukaryota</taxon>
        <taxon>Metazoa</taxon>
        <taxon>Ecdysozoa</taxon>
        <taxon>Arthropoda</taxon>
        <taxon>Hexapoda</taxon>
        <taxon>Insecta</taxon>
        <taxon>Pterygota</taxon>
        <taxon>Neoptera</taxon>
        <taxon>Endopterygota</taxon>
        <taxon>Diptera</taxon>
        <taxon>Nematocera</taxon>
        <taxon>Culicoidea</taxon>
        <taxon>Culicidae</taxon>
        <taxon>Anophelinae</taxon>
        <taxon>Anopheles</taxon>
    </lineage>
</organism>
<evidence type="ECO:0000256" key="2">
    <source>
        <dbReference type="ARBA" id="ARBA00022525"/>
    </source>
</evidence>
<dbReference type="VEuPathDB" id="VectorBase:AMEC005840"/>
<keyword evidence="4" id="KW-0732">Signal</keyword>
<dbReference type="GO" id="GO:0005576">
    <property type="term" value="C:extracellular region"/>
    <property type="evidence" value="ECO:0007669"/>
    <property type="project" value="UniProtKB-SubCell"/>
</dbReference>
<evidence type="ECO:0000313" key="10">
    <source>
        <dbReference type="EnsemblMetazoa" id="AMEC005840-PA"/>
    </source>
</evidence>
<dbReference type="EnsemblMetazoa" id="AMEC005840-RA">
    <property type="protein sequence ID" value="AMEC005840-PA"/>
    <property type="gene ID" value="AMEC005840"/>
</dbReference>
<accession>A0A182TP45</accession>
<evidence type="ECO:0000259" key="9">
    <source>
        <dbReference type="PROSITE" id="PS50240"/>
    </source>
</evidence>
<dbReference type="PROSITE" id="PS00134">
    <property type="entry name" value="TRYPSIN_HIS"/>
    <property type="match status" value="1"/>
</dbReference>
<evidence type="ECO:0000256" key="6">
    <source>
        <dbReference type="ARBA" id="ARBA00023157"/>
    </source>
</evidence>
<protein>
    <recommendedName>
        <fullName evidence="9">Peptidase S1 domain-containing protein</fullName>
    </recommendedName>
</protein>
<dbReference type="Proteomes" id="UP000075902">
    <property type="component" value="Unassembled WGS sequence"/>
</dbReference>
<dbReference type="PROSITE" id="PS50240">
    <property type="entry name" value="TRYPSIN_DOM"/>
    <property type="match status" value="1"/>
</dbReference>
<evidence type="ECO:0000256" key="1">
    <source>
        <dbReference type="ARBA" id="ARBA00004613"/>
    </source>
</evidence>
<dbReference type="InterPro" id="IPR043504">
    <property type="entry name" value="Peptidase_S1_PA_chymotrypsin"/>
</dbReference>
<sequence length="221" mass="24735">MNRTHNNETLGNNDTLGKLRWIAWIKSSSGDHICGGSLISKRYVLTATHCLRHNDLAFVQLRKKDYDESGVCTLAKEDIPIERTIGHDSYNKSVRSNDIALVRLARNASFNSGHDYASLDTDTIEITEVDLVTADQCQNRLYELMHKKNTIHESQTCALQSGRFDDCRNSGGPLTALGRNGRHVQYGVASYGLNACNLDNAPVVYTRVESFIDWILSSLEE</sequence>
<dbReference type="InterPro" id="IPR001314">
    <property type="entry name" value="Peptidase_S1A"/>
</dbReference>
<feature type="domain" description="Peptidase S1" evidence="9">
    <location>
        <begin position="9"/>
        <end position="220"/>
    </location>
</feature>
<dbReference type="STRING" id="34690.A0A182TP45"/>
<dbReference type="PRINTS" id="PR00722">
    <property type="entry name" value="CHYMOTRYPSIN"/>
</dbReference>
<dbReference type="AlphaFoldDB" id="A0A182TP45"/>
<dbReference type="PANTHER" id="PTHR24256">
    <property type="entry name" value="TRYPTASE-RELATED"/>
    <property type="match status" value="1"/>
</dbReference>
<reference evidence="11" key="1">
    <citation type="submission" date="2014-01" db="EMBL/GenBank/DDBJ databases">
        <title>The Genome Sequence of Anopheles melas CM1001059_A (V2).</title>
        <authorList>
            <consortium name="The Broad Institute Genomics Platform"/>
            <person name="Neafsey D.E."/>
            <person name="Besansky N."/>
            <person name="Howell P."/>
            <person name="Walton C."/>
            <person name="Young S.K."/>
            <person name="Zeng Q."/>
            <person name="Gargeya S."/>
            <person name="Fitzgerald M."/>
            <person name="Haas B."/>
            <person name="Abouelleil A."/>
            <person name="Allen A.W."/>
            <person name="Alvarado L."/>
            <person name="Arachchi H.M."/>
            <person name="Berlin A.M."/>
            <person name="Chapman S.B."/>
            <person name="Gainer-Dewar J."/>
            <person name="Goldberg J."/>
            <person name="Griggs A."/>
            <person name="Gujja S."/>
            <person name="Hansen M."/>
            <person name="Howarth C."/>
            <person name="Imamovic A."/>
            <person name="Ireland A."/>
            <person name="Larimer J."/>
            <person name="McCowan C."/>
            <person name="Murphy C."/>
            <person name="Pearson M."/>
            <person name="Poon T.W."/>
            <person name="Priest M."/>
            <person name="Roberts A."/>
            <person name="Saif S."/>
            <person name="Shea T."/>
            <person name="Sisk P."/>
            <person name="Sykes S."/>
            <person name="Wortman J."/>
            <person name="Nusbaum C."/>
            <person name="Birren B."/>
        </authorList>
    </citation>
    <scope>NUCLEOTIDE SEQUENCE [LARGE SCALE GENOMIC DNA]</scope>
    <source>
        <strain evidence="11">CM1001059</strain>
    </source>
</reference>
<dbReference type="Gene3D" id="2.40.10.10">
    <property type="entry name" value="Trypsin-like serine proteases"/>
    <property type="match status" value="2"/>
</dbReference>
<dbReference type="CDD" id="cd00190">
    <property type="entry name" value="Tryp_SPc"/>
    <property type="match status" value="1"/>
</dbReference>
<comment type="subcellular location">
    <subcellularLocation>
        <location evidence="1">Secreted</location>
    </subcellularLocation>
</comment>
<evidence type="ECO:0000256" key="7">
    <source>
        <dbReference type="ARBA" id="ARBA00023180"/>
    </source>
</evidence>